<dbReference type="Proteomes" id="UP000799436">
    <property type="component" value="Unassembled WGS sequence"/>
</dbReference>
<sequence>MLFDCSIAHGVDTAAASGKPTPSRITACIPRAAARLTPMIMYSACEWQKKRLTELAIRGAQESSCSTAVLDRLYVHLSNRSSFVSQRYPTNAGTADHLLSPTSIWNCQRGETKCTSSPVCSPELHWPHHCCSASPGAQSLDVRTLRHQSGRTRPFCLWHAVWDHWSHLTHPCLTAPQ</sequence>
<keyword evidence="2" id="KW-1185">Reference proteome</keyword>
<dbReference type="EMBL" id="ML995845">
    <property type="protein sequence ID" value="KAF2768310.1"/>
    <property type="molecule type" value="Genomic_DNA"/>
</dbReference>
<protein>
    <submittedName>
        <fullName evidence="1">Uncharacterized protein</fullName>
    </submittedName>
</protein>
<accession>A0A6G1L6Q8</accession>
<organism evidence="1 2">
    <name type="scientific">Teratosphaeria nubilosa</name>
    <dbReference type="NCBI Taxonomy" id="161662"/>
    <lineage>
        <taxon>Eukaryota</taxon>
        <taxon>Fungi</taxon>
        <taxon>Dikarya</taxon>
        <taxon>Ascomycota</taxon>
        <taxon>Pezizomycotina</taxon>
        <taxon>Dothideomycetes</taxon>
        <taxon>Dothideomycetidae</taxon>
        <taxon>Mycosphaerellales</taxon>
        <taxon>Teratosphaeriaceae</taxon>
        <taxon>Teratosphaeria</taxon>
    </lineage>
</organism>
<gene>
    <name evidence="1" type="ORF">EJ03DRAFT_121229</name>
</gene>
<reference evidence="1" key="1">
    <citation type="journal article" date="2020" name="Stud. Mycol.">
        <title>101 Dothideomycetes genomes: a test case for predicting lifestyles and emergence of pathogens.</title>
        <authorList>
            <person name="Haridas S."/>
            <person name="Albert R."/>
            <person name="Binder M."/>
            <person name="Bloem J."/>
            <person name="Labutti K."/>
            <person name="Salamov A."/>
            <person name="Andreopoulos B."/>
            <person name="Baker S."/>
            <person name="Barry K."/>
            <person name="Bills G."/>
            <person name="Bluhm B."/>
            <person name="Cannon C."/>
            <person name="Castanera R."/>
            <person name="Culley D."/>
            <person name="Daum C."/>
            <person name="Ezra D."/>
            <person name="Gonzalez J."/>
            <person name="Henrissat B."/>
            <person name="Kuo A."/>
            <person name="Liang C."/>
            <person name="Lipzen A."/>
            <person name="Lutzoni F."/>
            <person name="Magnuson J."/>
            <person name="Mondo S."/>
            <person name="Nolan M."/>
            <person name="Ohm R."/>
            <person name="Pangilinan J."/>
            <person name="Park H.-J."/>
            <person name="Ramirez L."/>
            <person name="Alfaro M."/>
            <person name="Sun H."/>
            <person name="Tritt A."/>
            <person name="Yoshinaga Y."/>
            <person name="Zwiers L.-H."/>
            <person name="Turgeon B."/>
            <person name="Goodwin S."/>
            <person name="Spatafora J."/>
            <person name="Crous P."/>
            <person name="Grigoriev I."/>
        </authorList>
    </citation>
    <scope>NUCLEOTIDE SEQUENCE</scope>
    <source>
        <strain evidence="1">CBS 116005</strain>
    </source>
</reference>
<name>A0A6G1L6Q8_9PEZI</name>
<evidence type="ECO:0000313" key="2">
    <source>
        <dbReference type="Proteomes" id="UP000799436"/>
    </source>
</evidence>
<evidence type="ECO:0000313" key="1">
    <source>
        <dbReference type="EMBL" id="KAF2768310.1"/>
    </source>
</evidence>
<proteinExistence type="predicted"/>
<dbReference type="AlphaFoldDB" id="A0A6G1L6Q8"/>